<dbReference type="EMBL" id="WPOC01000033">
    <property type="protein sequence ID" value="MVN16487.1"/>
    <property type="molecule type" value="Genomic_DNA"/>
</dbReference>
<feature type="transmembrane region" description="Helical" evidence="6">
    <location>
        <begin position="81"/>
        <end position="102"/>
    </location>
</feature>
<dbReference type="Pfam" id="PF07690">
    <property type="entry name" value="MFS_1"/>
    <property type="match status" value="1"/>
</dbReference>
<dbReference type="PANTHER" id="PTHR43124:SF3">
    <property type="entry name" value="CHLORAMPHENICOL EFFLUX PUMP RV0191"/>
    <property type="match status" value="1"/>
</dbReference>
<evidence type="ECO:0000256" key="3">
    <source>
        <dbReference type="ARBA" id="ARBA00022692"/>
    </source>
</evidence>
<dbReference type="Proteomes" id="UP000468327">
    <property type="component" value="Unassembled WGS sequence"/>
</dbReference>
<evidence type="ECO:0000313" key="10">
    <source>
        <dbReference type="Proteomes" id="UP000285258"/>
    </source>
</evidence>
<evidence type="ECO:0000313" key="8">
    <source>
        <dbReference type="EMBL" id="MVN16487.1"/>
    </source>
</evidence>
<dbReference type="GO" id="GO:0005886">
    <property type="term" value="C:plasma membrane"/>
    <property type="evidence" value="ECO:0007669"/>
    <property type="project" value="UniProtKB-SubCell"/>
</dbReference>
<dbReference type="AlphaFoldDB" id="A0A423UJF1"/>
<feature type="transmembrane region" description="Helical" evidence="6">
    <location>
        <begin position="49"/>
        <end position="69"/>
    </location>
</feature>
<reference evidence="9" key="2">
    <citation type="journal article" date="2019" name="Int. J. Syst. Evol. Microbiol.">
        <title>Gordonibacter faecihominis is a later heterotypic synonym of Gordonibacter urolithinfaciens.</title>
        <authorList>
            <person name="Danylec N."/>
            <person name="Stoll D.A."/>
            <person name="Huch M."/>
        </authorList>
    </citation>
    <scope>NUCLEOTIDE SEQUENCE</scope>
    <source>
        <strain evidence="9">DSM 27213</strain>
    </source>
</reference>
<dbReference type="Proteomes" id="UP000285258">
    <property type="component" value="Unassembled WGS sequence"/>
</dbReference>
<comment type="caution">
    <text evidence="9">The sequence shown here is derived from an EMBL/GenBank/DDBJ whole genome shotgun (WGS) entry which is preliminary data.</text>
</comment>
<feature type="transmembrane region" description="Helical" evidence="6">
    <location>
        <begin position="167"/>
        <end position="185"/>
    </location>
</feature>
<keyword evidence="2" id="KW-1003">Cell membrane</keyword>
<reference evidence="9" key="3">
    <citation type="journal article" date="2019" name="Microbiol. Resour. Announc.">
        <title>Draft Genome Sequences of Type Strains of Gordonibacter faecihominis, Paraeggerthella hongkongensis, Parvibacter caecicola,Slackia equolifaciens, Slackia faecicanis, and Slackia isoflavoniconvertens.</title>
        <authorList>
            <person name="Danylec N."/>
            <person name="Stoll D.A."/>
            <person name="Dotsch A."/>
            <person name="Huch M."/>
        </authorList>
    </citation>
    <scope>NUCLEOTIDE SEQUENCE</scope>
    <source>
        <strain evidence="9">DSM 27213</strain>
    </source>
</reference>
<dbReference type="GO" id="GO:0022857">
    <property type="term" value="F:transmembrane transporter activity"/>
    <property type="evidence" value="ECO:0007669"/>
    <property type="project" value="InterPro"/>
</dbReference>
<feature type="transmembrane region" description="Helical" evidence="6">
    <location>
        <begin position="310"/>
        <end position="330"/>
    </location>
</feature>
<feature type="domain" description="Major facilitator superfamily (MFS) profile" evidence="7">
    <location>
        <begin position="13"/>
        <end position="400"/>
    </location>
</feature>
<feature type="transmembrane region" description="Helical" evidence="6">
    <location>
        <begin position="372"/>
        <end position="395"/>
    </location>
</feature>
<gene>
    <name evidence="9" type="ORF">DMP12_09145</name>
    <name evidence="8" type="ORF">GO738_14245</name>
</gene>
<dbReference type="PROSITE" id="PS50850">
    <property type="entry name" value="MFS"/>
    <property type="match status" value="1"/>
</dbReference>
<comment type="subcellular location">
    <subcellularLocation>
        <location evidence="1">Cell membrane</location>
        <topology evidence="1">Multi-pass membrane protein</topology>
    </subcellularLocation>
</comment>
<dbReference type="CDD" id="cd06174">
    <property type="entry name" value="MFS"/>
    <property type="match status" value="1"/>
</dbReference>
<keyword evidence="11" id="KW-1185">Reference proteome</keyword>
<accession>A0A423UJF1</accession>
<evidence type="ECO:0000313" key="11">
    <source>
        <dbReference type="Proteomes" id="UP000468327"/>
    </source>
</evidence>
<feature type="transmembrane region" description="Helical" evidence="6">
    <location>
        <begin position="108"/>
        <end position="129"/>
    </location>
</feature>
<keyword evidence="5 6" id="KW-0472">Membrane</keyword>
<evidence type="ECO:0000256" key="1">
    <source>
        <dbReference type="ARBA" id="ARBA00004651"/>
    </source>
</evidence>
<evidence type="ECO:0000256" key="6">
    <source>
        <dbReference type="SAM" id="Phobius"/>
    </source>
</evidence>
<keyword evidence="3 6" id="KW-0812">Transmembrane</keyword>
<evidence type="ECO:0000256" key="5">
    <source>
        <dbReference type="ARBA" id="ARBA00023136"/>
    </source>
</evidence>
<reference evidence="10" key="1">
    <citation type="submission" date="2018-05" db="EMBL/GenBank/DDBJ databases">
        <title>Genome Sequencing of selected type strains of the family Eggerthellaceae.</title>
        <authorList>
            <person name="Danylec N."/>
            <person name="Stoll D.A."/>
            <person name="Doetsch A."/>
            <person name="Huch M."/>
        </authorList>
    </citation>
    <scope>NUCLEOTIDE SEQUENCE [LARGE SCALE GENOMIC DNA]</scope>
    <source>
        <strain evidence="10">DSM 27213</strain>
    </source>
</reference>
<dbReference type="RefSeq" id="WP_096227987.1">
    <property type="nucleotide sequence ID" value="NZ_BAABZN010000001.1"/>
</dbReference>
<dbReference type="SUPFAM" id="SSF103473">
    <property type="entry name" value="MFS general substrate transporter"/>
    <property type="match status" value="1"/>
</dbReference>
<reference evidence="8 11" key="4">
    <citation type="submission" date="2019-11" db="EMBL/GenBank/DDBJ databases">
        <title>Whole genome shotgun sequencing (WGS) data from Adlercreutzia equolifaciens ResAG-91, Eggerthella lenta MRI-F36, MRI-F37, MRI-F40, ResAG-49, ResAG-88, ResAG-121, ResAG-145, and Gordonibacter sp. ResAG-5, ResAG-26, ResAG-43, ResAG-50, ResAG-59.</title>
        <authorList>
            <person name="Stoll D.A."/>
            <person name="Danylec N."/>
            <person name="Franz C.M.A.P."/>
            <person name="Huch M."/>
        </authorList>
    </citation>
    <scope>NUCLEOTIDE SEQUENCE [LARGE SCALE GENOMIC DNA]</scope>
    <source>
        <strain evidence="8 11">ResAG-59</strain>
    </source>
</reference>
<proteinExistence type="predicted"/>
<dbReference type="InterPro" id="IPR050189">
    <property type="entry name" value="MFS_Efflux_Transporters"/>
</dbReference>
<feature type="transmembrane region" description="Helical" evidence="6">
    <location>
        <begin position="141"/>
        <end position="161"/>
    </location>
</feature>
<protein>
    <submittedName>
        <fullName evidence="9">MFS transporter</fullName>
    </submittedName>
</protein>
<evidence type="ECO:0000259" key="7">
    <source>
        <dbReference type="PROSITE" id="PS50850"/>
    </source>
</evidence>
<dbReference type="InterPro" id="IPR020846">
    <property type="entry name" value="MFS_dom"/>
</dbReference>
<dbReference type="GeneID" id="97354873"/>
<feature type="transmembrane region" description="Helical" evidence="6">
    <location>
        <begin position="286"/>
        <end position="304"/>
    </location>
</feature>
<feature type="transmembrane region" description="Helical" evidence="6">
    <location>
        <begin position="342"/>
        <end position="360"/>
    </location>
</feature>
<evidence type="ECO:0000256" key="2">
    <source>
        <dbReference type="ARBA" id="ARBA00022475"/>
    </source>
</evidence>
<dbReference type="PANTHER" id="PTHR43124">
    <property type="entry name" value="PURINE EFFLUX PUMP PBUE"/>
    <property type="match status" value="1"/>
</dbReference>
<feature type="transmembrane region" description="Helical" evidence="6">
    <location>
        <begin position="217"/>
        <end position="243"/>
    </location>
</feature>
<dbReference type="InterPro" id="IPR036259">
    <property type="entry name" value="MFS_trans_sf"/>
</dbReference>
<organism evidence="9 10">
    <name type="scientific">Gordonibacter urolithinfaciens</name>
    <dbReference type="NCBI Taxonomy" id="1335613"/>
    <lineage>
        <taxon>Bacteria</taxon>
        <taxon>Bacillati</taxon>
        <taxon>Actinomycetota</taxon>
        <taxon>Coriobacteriia</taxon>
        <taxon>Eggerthellales</taxon>
        <taxon>Eggerthellaceae</taxon>
        <taxon>Gordonibacter</taxon>
    </lineage>
</organism>
<keyword evidence="4 6" id="KW-1133">Transmembrane helix</keyword>
<name>A0A423UJF1_9ACTN</name>
<dbReference type="EMBL" id="QIBW01000010">
    <property type="protein sequence ID" value="ROT89366.1"/>
    <property type="molecule type" value="Genomic_DNA"/>
</dbReference>
<evidence type="ECO:0000313" key="9">
    <source>
        <dbReference type="EMBL" id="ROT89366.1"/>
    </source>
</evidence>
<dbReference type="InterPro" id="IPR011701">
    <property type="entry name" value="MFS"/>
</dbReference>
<dbReference type="Gene3D" id="1.20.1250.20">
    <property type="entry name" value="MFS general substrate transporter like domains"/>
    <property type="match status" value="2"/>
</dbReference>
<sequence>MTKKQKTAAAWTVVIIAFFGGFALANVQNKVPPCIDVVMMYFNIGETDAGWLTSVFTIMGMITAIPAAALMRKMGPKKIGVISLACAAVGGVIGAFATDLWVLMATRVLEGVGVGMIAVVGPAVISMWFPAEKRGLPMGLWGSWMMCSQTLLFFIAGGLTVSFGWQGVWWFCVAFCVVVLVLYMWKVDAPPEGTPNYAEGEDEEEFKFGDGFKSSGTWILTIAGTIFTFCCFGFATYISLYWAQTFFGGDMNQSNWWVSIMYAIEIPVVIFIGWLLNHIKLKNRRYVGVLGFLLYTFILFFCFRMEEPGLLLPFILIYPFLEGAIPTVYWTLCPSTAKSPEYSGTAIGILNVGLNIGTLLGPPVTGFFIENYGWGVATIPLAVASVLGAIAFFFVKTHDHDSDKATARAAEIDSDLTQAAV</sequence>
<evidence type="ECO:0000256" key="4">
    <source>
        <dbReference type="ARBA" id="ARBA00022989"/>
    </source>
</evidence>
<feature type="transmembrane region" description="Helical" evidence="6">
    <location>
        <begin position="255"/>
        <end position="274"/>
    </location>
</feature>